<gene>
    <name evidence="14" type="ORF">LRS13_14330</name>
</gene>
<keyword evidence="4" id="KW-0963">Cytoplasm</keyword>
<evidence type="ECO:0000256" key="4">
    <source>
        <dbReference type="ARBA" id="ARBA00022490"/>
    </source>
</evidence>
<dbReference type="EMBL" id="CP088295">
    <property type="protein sequence ID" value="UUY01901.1"/>
    <property type="molecule type" value="Genomic_DNA"/>
</dbReference>
<accession>A0ABY5PBD0</accession>
<comment type="subunit">
    <text evidence="3">Homodimer.</text>
</comment>
<dbReference type="InterPro" id="IPR036388">
    <property type="entry name" value="WH-like_DNA-bd_sf"/>
</dbReference>
<keyword evidence="6" id="KW-0408">Iron</keyword>
<dbReference type="InterPro" id="IPR022689">
    <property type="entry name" value="Iron_dep_repressor"/>
</dbReference>
<evidence type="ECO:0000256" key="1">
    <source>
        <dbReference type="ARBA" id="ARBA00004496"/>
    </source>
</evidence>
<dbReference type="InterPro" id="IPR008988">
    <property type="entry name" value="Transcriptional_repressor_C"/>
</dbReference>
<dbReference type="SUPFAM" id="SSF47979">
    <property type="entry name" value="Iron-dependent repressor protein, dimerization domain"/>
    <property type="match status" value="1"/>
</dbReference>
<dbReference type="RefSeq" id="WP_353862441.1">
    <property type="nucleotide sequence ID" value="NZ_CP088295.1"/>
</dbReference>
<evidence type="ECO:0000259" key="13">
    <source>
        <dbReference type="PROSITE" id="PS50944"/>
    </source>
</evidence>
<keyword evidence="11" id="KW-0464">Manganese</keyword>
<keyword evidence="10" id="KW-0804">Transcription</keyword>
<evidence type="ECO:0000256" key="3">
    <source>
        <dbReference type="ARBA" id="ARBA00011738"/>
    </source>
</evidence>
<evidence type="ECO:0000256" key="8">
    <source>
        <dbReference type="ARBA" id="ARBA00023125"/>
    </source>
</evidence>
<evidence type="ECO:0000256" key="10">
    <source>
        <dbReference type="ARBA" id="ARBA00023163"/>
    </source>
</evidence>
<dbReference type="SMART" id="SM00529">
    <property type="entry name" value="HTH_DTXR"/>
    <property type="match status" value="1"/>
</dbReference>
<keyword evidence="9" id="KW-0010">Activator</keyword>
<dbReference type="SUPFAM" id="SSF50037">
    <property type="entry name" value="C-terminal domain of transcriptional repressors"/>
    <property type="match status" value="1"/>
</dbReference>
<evidence type="ECO:0000256" key="11">
    <source>
        <dbReference type="ARBA" id="ARBA00023211"/>
    </source>
</evidence>
<dbReference type="Gene3D" id="1.10.10.10">
    <property type="entry name" value="Winged helix-like DNA-binding domain superfamily/Winged helix DNA-binding domain"/>
    <property type="match status" value="1"/>
</dbReference>
<dbReference type="Pfam" id="PF04023">
    <property type="entry name" value="FeoA"/>
    <property type="match status" value="1"/>
</dbReference>
<comment type="similarity">
    <text evidence="2">Belongs to the DtxR/MntR family.</text>
</comment>
<evidence type="ECO:0000256" key="7">
    <source>
        <dbReference type="ARBA" id="ARBA00023015"/>
    </source>
</evidence>
<evidence type="ECO:0000256" key="5">
    <source>
        <dbReference type="ARBA" id="ARBA00022491"/>
    </source>
</evidence>
<dbReference type="SUPFAM" id="SSF46785">
    <property type="entry name" value="Winged helix' DNA-binding domain"/>
    <property type="match status" value="1"/>
</dbReference>
<keyword evidence="5" id="KW-0678">Repressor</keyword>
<name>A0ABY5PBD0_9ACTN</name>
<dbReference type="InterPro" id="IPR022687">
    <property type="entry name" value="HTH_DTXR"/>
</dbReference>
<evidence type="ECO:0000256" key="6">
    <source>
        <dbReference type="ARBA" id="ARBA00023004"/>
    </source>
</evidence>
<dbReference type="InterPro" id="IPR038157">
    <property type="entry name" value="FeoA_core_dom"/>
</dbReference>
<dbReference type="PANTHER" id="PTHR33238">
    <property type="entry name" value="IRON (METAL) DEPENDENT REPRESSOR, DTXR FAMILY"/>
    <property type="match status" value="1"/>
</dbReference>
<keyword evidence="8" id="KW-0238">DNA-binding</keyword>
<evidence type="ECO:0000256" key="12">
    <source>
        <dbReference type="ARBA" id="ARBA00032593"/>
    </source>
</evidence>
<dbReference type="InterPro" id="IPR050536">
    <property type="entry name" value="DtxR_MntR_Metal-Reg"/>
</dbReference>
<dbReference type="InterPro" id="IPR001367">
    <property type="entry name" value="Fe_dep_repressor"/>
</dbReference>
<evidence type="ECO:0000313" key="15">
    <source>
        <dbReference type="Proteomes" id="UP001058860"/>
    </source>
</evidence>
<evidence type="ECO:0000256" key="9">
    <source>
        <dbReference type="ARBA" id="ARBA00023159"/>
    </source>
</evidence>
<organism evidence="14 15">
    <name type="scientific">Svornostia abyssi</name>
    <dbReference type="NCBI Taxonomy" id="2898438"/>
    <lineage>
        <taxon>Bacteria</taxon>
        <taxon>Bacillati</taxon>
        <taxon>Actinomycetota</taxon>
        <taxon>Thermoleophilia</taxon>
        <taxon>Solirubrobacterales</taxon>
        <taxon>Baekduiaceae</taxon>
        <taxon>Svornostia</taxon>
    </lineage>
</organism>
<reference evidence="15" key="1">
    <citation type="submission" date="2021-11" db="EMBL/GenBank/DDBJ databases">
        <title>Cultivation dependent microbiological survey of springs from the worlds oldest radium mine currently devoted to the extraction of radon-saturated water.</title>
        <authorList>
            <person name="Kapinusova G."/>
            <person name="Smrhova T."/>
            <person name="Strejcek M."/>
            <person name="Suman J."/>
            <person name="Jani K."/>
            <person name="Pajer P."/>
            <person name="Uhlik O."/>
        </authorList>
    </citation>
    <scope>NUCLEOTIDE SEQUENCE [LARGE SCALE GENOMIC DNA]</scope>
    <source>
        <strain evidence="15">J379</strain>
    </source>
</reference>
<dbReference type="Gene3D" id="2.30.30.90">
    <property type="match status" value="1"/>
</dbReference>
<dbReference type="SMART" id="SM00899">
    <property type="entry name" value="FeoA"/>
    <property type="match status" value="1"/>
</dbReference>
<evidence type="ECO:0000313" key="14">
    <source>
        <dbReference type="EMBL" id="UUY01901.1"/>
    </source>
</evidence>
<dbReference type="InterPro" id="IPR036390">
    <property type="entry name" value="WH_DNA-bd_sf"/>
</dbReference>
<evidence type="ECO:0000256" key="2">
    <source>
        <dbReference type="ARBA" id="ARBA00007871"/>
    </source>
</evidence>
<dbReference type="PANTHER" id="PTHR33238:SF11">
    <property type="entry name" value="TRANSCRIPTIONAL REGULATOR MNTR"/>
    <property type="match status" value="1"/>
</dbReference>
<proteinExistence type="inferred from homology"/>
<comment type="subcellular location">
    <subcellularLocation>
        <location evidence="1">Cytoplasm</location>
    </subcellularLocation>
</comment>
<dbReference type="Pfam" id="PF02742">
    <property type="entry name" value="Fe_dep_repr_C"/>
    <property type="match status" value="1"/>
</dbReference>
<protein>
    <recommendedName>
        <fullName evidence="12">Manganese transport regulator</fullName>
    </recommendedName>
</protein>
<feature type="domain" description="HTH dtxR-type" evidence="13">
    <location>
        <begin position="1"/>
        <end position="67"/>
    </location>
</feature>
<dbReference type="Pfam" id="PF01325">
    <property type="entry name" value="Fe_dep_repress"/>
    <property type="match status" value="1"/>
</dbReference>
<keyword evidence="7" id="KW-0805">Transcription regulation</keyword>
<dbReference type="Proteomes" id="UP001058860">
    <property type="component" value="Chromosome"/>
</dbReference>
<sequence>MSDSATAAVEDYAKAIYALESRSGSAVSTNAVAERLGVTPGSASAMVKKLAERGLVDHEPYKGVTLTPEGMRLALEVVRHHRLLELYLAQELGMPWDRVHEEAEVLEHVISEELEELIAQKLGHPLTDPHGDPIPSADLAVAETPTTRLQELEVGQRARFVRVSDSDPAMLRYLADRGIDLGADLEIVDKQPFDGPVFARVGDEVHPLGGALAKAMRVELLEDGDART</sequence>
<keyword evidence="15" id="KW-1185">Reference proteome</keyword>
<dbReference type="InterPro" id="IPR036421">
    <property type="entry name" value="Fe_dep_repressor_sf"/>
</dbReference>
<dbReference type="PROSITE" id="PS50944">
    <property type="entry name" value="HTH_DTXR"/>
    <property type="match status" value="1"/>
</dbReference>
<dbReference type="InterPro" id="IPR007167">
    <property type="entry name" value="Fe-transptr_FeoA-like"/>
</dbReference>